<name>A0ABY0IKK8_9BACT</name>
<dbReference type="PROSITE" id="PS00194">
    <property type="entry name" value="THIOREDOXIN_1"/>
    <property type="match status" value="1"/>
</dbReference>
<feature type="domain" description="Thioredoxin" evidence="2">
    <location>
        <begin position="41"/>
        <end position="187"/>
    </location>
</feature>
<dbReference type="Pfam" id="PF00578">
    <property type="entry name" value="AhpC-TSA"/>
    <property type="match status" value="1"/>
</dbReference>
<organism evidence="3 4">
    <name type="scientific">Halobacteriovorax vibrionivorans</name>
    <dbReference type="NCBI Taxonomy" id="2152716"/>
    <lineage>
        <taxon>Bacteria</taxon>
        <taxon>Pseudomonadati</taxon>
        <taxon>Bdellovibrionota</taxon>
        <taxon>Bacteriovoracia</taxon>
        <taxon>Bacteriovoracales</taxon>
        <taxon>Halobacteriovoraceae</taxon>
        <taxon>Halobacteriovorax</taxon>
    </lineage>
</organism>
<dbReference type="PANTHER" id="PTHR42852">
    <property type="entry name" value="THIOL:DISULFIDE INTERCHANGE PROTEIN DSBE"/>
    <property type="match status" value="1"/>
</dbReference>
<dbReference type="InterPro" id="IPR013766">
    <property type="entry name" value="Thioredoxin_domain"/>
</dbReference>
<keyword evidence="1" id="KW-0676">Redox-active center</keyword>
<gene>
    <name evidence="3" type="ORF">DAY19_04465</name>
</gene>
<comment type="caution">
    <text evidence="3">The sequence shown here is derived from an EMBL/GenBank/DDBJ whole genome shotgun (WGS) entry which is preliminary data.</text>
</comment>
<evidence type="ECO:0000256" key="1">
    <source>
        <dbReference type="ARBA" id="ARBA00023284"/>
    </source>
</evidence>
<evidence type="ECO:0000313" key="4">
    <source>
        <dbReference type="Proteomes" id="UP000443582"/>
    </source>
</evidence>
<keyword evidence="4" id="KW-1185">Reference proteome</keyword>
<dbReference type="InterPro" id="IPR017937">
    <property type="entry name" value="Thioredoxin_CS"/>
</dbReference>
<proteinExistence type="predicted"/>
<accession>A0ABY0IKK8</accession>
<dbReference type="Proteomes" id="UP000443582">
    <property type="component" value="Unassembled WGS sequence"/>
</dbReference>
<dbReference type="RefSeq" id="WP_114705972.1">
    <property type="nucleotide sequence ID" value="NZ_QDKL01000001.1"/>
</dbReference>
<dbReference type="InterPro" id="IPR050553">
    <property type="entry name" value="Thioredoxin_ResA/DsbE_sf"/>
</dbReference>
<reference evidence="4" key="1">
    <citation type="journal article" date="2019" name="Int. J. Syst. Evol. Microbiol.">
        <title>Halobacteriovorax valvorus sp. nov., a novel prokaryotic predator isolated from coastal seawater of China.</title>
        <authorList>
            <person name="Chen M.-X."/>
        </authorList>
    </citation>
    <scope>NUCLEOTIDE SEQUENCE [LARGE SCALE GENOMIC DNA]</scope>
    <source>
        <strain evidence="4">BL9</strain>
    </source>
</reference>
<dbReference type="InterPro" id="IPR036249">
    <property type="entry name" value="Thioredoxin-like_sf"/>
</dbReference>
<dbReference type="Gene3D" id="3.40.30.10">
    <property type="entry name" value="Glutaredoxin"/>
    <property type="match status" value="1"/>
</dbReference>
<dbReference type="PROSITE" id="PS51352">
    <property type="entry name" value="THIOREDOXIN_2"/>
    <property type="match status" value="1"/>
</dbReference>
<dbReference type="CDD" id="cd02966">
    <property type="entry name" value="TlpA_like_family"/>
    <property type="match status" value="1"/>
</dbReference>
<dbReference type="EMBL" id="QDKL01000001">
    <property type="protein sequence ID" value="RZF23030.1"/>
    <property type="molecule type" value="Genomic_DNA"/>
</dbReference>
<dbReference type="PANTHER" id="PTHR42852:SF13">
    <property type="entry name" value="PROTEIN DIPZ"/>
    <property type="match status" value="1"/>
</dbReference>
<dbReference type="InterPro" id="IPR000866">
    <property type="entry name" value="AhpC/TSA"/>
</dbReference>
<protein>
    <submittedName>
        <fullName evidence="3">TlpA family protein disulfide reductase</fullName>
    </submittedName>
</protein>
<evidence type="ECO:0000259" key="2">
    <source>
        <dbReference type="PROSITE" id="PS51352"/>
    </source>
</evidence>
<evidence type="ECO:0000313" key="3">
    <source>
        <dbReference type="EMBL" id="RZF23030.1"/>
    </source>
</evidence>
<dbReference type="SUPFAM" id="SSF52833">
    <property type="entry name" value="Thioredoxin-like"/>
    <property type="match status" value="1"/>
</dbReference>
<sequence>MSTERKKFPFKLIAIACFLVLGSLFVTDESFTTAKIAGVDTKKIQHYESMLVRPDLKSIKGKEFKKEDLSKGVVILNFWASWCTPCLEEFPSLVSLRSGIENKDLKIIAINSDEGPKQDKKINEVSKKFNVNFDIVKDKNGKLTDAFMVSAIPVSIVFKDGRVMEVANGSKDFNSEEFKEKIQEWLK</sequence>